<evidence type="ECO:0008006" key="5">
    <source>
        <dbReference type="Google" id="ProtNLM"/>
    </source>
</evidence>
<feature type="transmembrane region" description="Helical" evidence="2">
    <location>
        <begin position="58"/>
        <end position="79"/>
    </location>
</feature>
<reference evidence="4" key="1">
    <citation type="submission" date="2016-10" db="EMBL/GenBank/DDBJ databases">
        <authorList>
            <person name="Varghese N."/>
            <person name="Submissions S."/>
        </authorList>
    </citation>
    <scope>NUCLEOTIDE SEQUENCE [LARGE SCALE GENOMIC DNA]</scope>
    <source>
        <strain evidence="4">DUS833</strain>
    </source>
</reference>
<evidence type="ECO:0000313" key="4">
    <source>
        <dbReference type="Proteomes" id="UP000199365"/>
    </source>
</evidence>
<dbReference type="EMBL" id="FNKX01000005">
    <property type="protein sequence ID" value="SDR62913.1"/>
    <property type="molecule type" value="Genomic_DNA"/>
</dbReference>
<keyword evidence="2" id="KW-0472">Membrane</keyword>
<evidence type="ECO:0000256" key="2">
    <source>
        <dbReference type="SAM" id="Phobius"/>
    </source>
</evidence>
<keyword evidence="2" id="KW-0812">Transmembrane</keyword>
<gene>
    <name evidence="3" type="ORF">SAMN05445850_8507</name>
</gene>
<feature type="compositionally biased region" description="Low complexity" evidence="1">
    <location>
        <begin position="188"/>
        <end position="266"/>
    </location>
</feature>
<proteinExistence type="predicted"/>
<evidence type="ECO:0000256" key="1">
    <source>
        <dbReference type="SAM" id="MobiDB-lite"/>
    </source>
</evidence>
<accession>A0A1H1KKV6</accession>
<feature type="region of interest" description="Disordered" evidence="1">
    <location>
        <begin position="89"/>
        <end position="109"/>
    </location>
</feature>
<evidence type="ECO:0000313" key="3">
    <source>
        <dbReference type="EMBL" id="SDR62913.1"/>
    </source>
</evidence>
<organism evidence="3 4">
    <name type="scientific">Paraburkholderia tuberum</name>
    <dbReference type="NCBI Taxonomy" id="157910"/>
    <lineage>
        <taxon>Bacteria</taxon>
        <taxon>Pseudomonadati</taxon>
        <taxon>Pseudomonadota</taxon>
        <taxon>Betaproteobacteria</taxon>
        <taxon>Burkholderiales</taxon>
        <taxon>Burkholderiaceae</taxon>
        <taxon>Paraburkholderia</taxon>
    </lineage>
</organism>
<protein>
    <recommendedName>
        <fullName evidence="5">Meckel syndrome type 1 protein</fullName>
    </recommendedName>
</protein>
<feature type="region of interest" description="Disordered" evidence="1">
    <location>
        <begin position="187"/>
        <end position="304"/>
    </location>
</feature>
<dbReference type="Proteomes" id="UP000199365">
    <property type="component" value="Unassembled WGS sequence"/>
</dbReference>
<sequence length="304" mass="30860">MDIREIQRLHAQFAPDSMVIDLPRQIAALPAPGDHSESDPSRAIHARMAGVAPRARQAAIGLAIAAMVAMAGMGAASLYRNFQAGHHPASTVSTATEQKSDASPQTTEKPAFQEVDATPAHPVSAAPTLSASDFASAGSLGLTADQFRNSLKSPACAGQPVTSPSAPALSSEAQLAAVSPIHRVGASRETAAAATQPTPRAEPAPAQAVVVAKPAPAAQTKAQSAQAAQVTQPPAAAAQAPAPVAQAAQPAQPVQPVQPAEAAKPARAAHRHISRPRVEQNAESGSDARPAAESRAAPAEVKMF</sequence>
<feature type="compositionally biased region" description="Low complexity" evidence="1">
    <location>
        <begin position="287"/>
        <end position="304"/>
    </location>
</feature>
<feature type="compositionally biased region" description="Polar residues" evidence="1">
    <location>
        <begin position="90"/>
        <end position="108"/>
    </location>
</feature>
<keyword evidence="4" id="KW-1185">Reference proteome</keyword>
<name>A0A1H1KKV6_9BURK</name>
<dbReference type="AlphaFoldDB" id="A0A1H1KKV6"/>
<keyword evidence="2" id="KW-1133">Transmembrane helix</keyword>